<dbReference type="PANTHER" id="PTHR30250">
    <property type="entry name" value="PST FAMILY PREDICTED COLANIC ACID TRANSPORTER"/>
    <property type="match status" value="1"/>
</dbReference>
<comment type="similarity">
    <text evidence="2">Belongs to the polysaccharide synthase family.</text>
</comment>
<evidence type="ECO:0000256" key="1">
    <source>
        <dbReference type="ARBA" id="ARBA00004651"/>
    </source>
</evidence>
<keyword evidence="4 7" id="KW-0812">Transmembrane</keyword>
<keyword evidence="9" id="KW-1185">Reference proteome</keyword>
<dbReference type="RefSeq" id="WP_019150225.1">
    <property type="nucleotide sequence ID" value="NZ_CP102252.1"/>
</dbReference>
<evidence type="ECO:0000256" key="7">
    <source>
        <dbReference type="SAM" id="Phobius"/>
    </source>
</evidence>
<proteinExistence type="inferred from homology"/>
<dbReference type="InterPro" id="IPR050833">
    <property type="entry name" value="Poly_Biosynth_Transport"/>
</dbReference>
<evidence type="ECO:0000256" key="3">
    <source>
        <dbReference type="ARBA" id="ARBA00022475"/>
    </source>
</evidence>
<feature type="transmembrane region" description="Helical" evidence="7">
    <location>
        <begin position="415"/>
        <end position="432"/>
    </location>
</feature>
<evidence type="ECO:0000313" key="9">
    <source>
        <dbReference type="Proteomes" id="UP001058267"/>
    </source>
</evidence>
<dbReference type="Pfam" id="PF13440">
    <property type="entry name" value="Polysacc_synt_3"/>
    <property type="match status" value="1"/>
</dbReference>
<feature type="transmembrane region" description="Helical" evidence="7">
    <location>
        <begin position="79"/>
        <end position="102"/>
    </location>
</feature>
<reference evidence="8" key="1">
    <citation type="journal article" date="2022" name="Cell">
        <title>Design, construction, and in vivo augmentation of a complex gut microbiome.</title>
        <authorList>
            <person name="Cheng A.G."/>
            <person name="Ho P.Y."/>
            <person name="Aranda-Diaz A."/>
            <person name="Jain S."/>
            <person name="Yu F.B."/>
            <person name="Meng X."/>
            <person name="Wang M."/>
            <person name="Iakiviak M."/>
            <person name="Nagashima K."/>
            <person name="Zhao A."/>
            <person name="Murugkar P."/>
            <person name="Patil A."/>
            <person name="Atabakhsh K."/>
            <person name="Weakley A."/>
            <person name="Yan J."/>
            <person name="Brumbaugh A.R."/>
            <person name="Higginbottom S."/>
            <person name="Dimas A."/>
            <person name="Shiver A.L."/>
            <person name="Deutschbauer A."/>
            <person name="Neff N."/>
            <person name="Sonnenburg J.L."/>
            <person name="Huang K.C."/>
            <person name="Fischbach M.A."/>
        </authorList>
    </citation>
    <scope>NUCLEOTIDE SEQUENCE</scope>
    <source>
        <strain evidence="8">JC50</strain>
    </source>
</reference>
<dbReference type="EMBL" id="CP102252">
    <property type="protein sequence ID" value="UWN65147.1"/>
    <property type="molecule type" value="Genomic_DNA"/>
</dbReference>
<feature type="transmembrane region" description="Helical" evidence="7">
    <location>
        <begin position="288"/>
        <end position="312"/>
    </location>
</feature>
<name>A0ABY5V691_9BACT</name>
<accession>A0ABY5V691</accession>
<evidence type="ECO:0000256" key="4">
    <source>
        <dbReference type="ARBA" id="ARBA00022692"/>
    </source>
</evidence>
<protein>
    <submittedName>
        <fullName evidence="8">Lipopolysaccharide biosynthesis protein</fullName>
    </submittedName>
</protein>
<dbReference type="PANTHER" id="PTHR30250:SF10">
    <property type="entry name" value="LIPOPOLYSACCHARIDE BIOSYNTHESIS PROTEIN WZXC"/>
    <property type="match status" value="1"/>
</dbReference>
<dbReference type="Proteomes" id="UP001058267">
    <property type="component" value="Chromosome"/>
</dbReference>
<feature type="transmembrane region" description="Helical" evidence="7">
    <location>
        <begin position="359"/>
        <end position="379"/>
    </location>
</feature>
<dbReference type="CDD" id="cd13127">
    <property type="entry name" value="MATE_tuaB_like"/>
    <property type="match status" value="1"/>
</dbReference>
<keyword evidence="5 7" id="KW-1133">Transmembrane helix</keyword>
<feature type="transmembrane region" description="Helical" evidence="7">
    <location>
        <begin position="438"/>
        <end position="456"/>
    </location>
</feature>
<feature type="transmembrane region" description="Helical" evidence="7">
    <location>
        <begin position="214"/>
        <end position="237"/>
    </location>
</feature>
<feature type="transmembrane region" description="Helical" evidence="7">
    <location>
        <begin position="114"/>
        <end position="135"/>
    </location>
</feature>
<organism evidence="8 9">
    <name type="scientific">Alistipes senegalensis JC50</name>
    <dbReference type="NCBI Taxonomy" id="1033732"/>
    <lineage>
        <taxon>Bacteria</taxon>
        <taxon>Pseudomonadati</taxon>
        <taxon>Bacteroidota</taxon>
        <taxon>Bacteroidia</taxon>
        <taxon>Bacteroidales</taxon>
        <taxon>Rikenellaceae</taxon>
        <taxon>Alistipes</taxon>
    </lineage>
</organism>
<evidence type="ECO:0000256" key="2">
    <source>
        <dbReference type="ARBA" id="ARBA00007430"/>
    </source>
</evidence>
<keyword evidence="3" id="KW-1003">Cell membrane</keyword>
<comment type="subcellular location">
    <subcellularLocation>
        <location evidence="1">Cell membrane</location>
        <topology evidence="1">Multi-pass membrane protein</topology>
    </subcellularLocation>
</comment>
<keyword evidence="6 7" id="KW-0472">Membrane</keyword>
<gene>
    <name evidence="8" type="ORF">NQ519_15645</name>
</gene>
<feature type="transmembrane region" description="Helical" evidence="7">
    <location>
        <begin position="324"/>
        <end position="347"/>
    </location>
</feature>
<evidence type="ECO:0000313" key="8">
    <source>
        <dbReference type="EMBL" id="UWN65147.1"/>
    </source>
</evidence>
<evidence type="ECO:0000256" key="5">
    <source>
        <dbReference type="ARBA" id="ARBA00022989"/>
    </source>
</evidence>
<feature type="transmembrane region" description="Helical" evidence="7">
    <location>
        <begin position="147"/>
        <end position="167"/>
    </location>
</feature>
<sequence length="475" mass="52845">MLEKQVAVKSTFWAGIEQYTTQGVQFLSSIVMARLLLPEDYGILAMLFIFMDLSAMITDMGFTTSLIRKQNCTKTDYSTVFYINVGISILLYGIFCLSSSAIAKFYSQTVLQQIIPIIGTTFVLNALYAIPSTLLTKNLRFNVRAQIVILESILSAICGITLAYMGYGLWALVIQILIKSFLRLSLFSIAASWKPGLIFSIQSLKGLYGFGSKVFGANILFTIYQNVYSVTIGRFLSPAALGYFTRADGYSKLIPINISTVLMKVMLPLISKIQNNNEELVSINKQTIVVTSFVIFPLSMFLAGAASPLISVIITDKWLPCAPILQILCLAIMTEHIAWINWDFILAKGHSSLVLRNRIMVCVFSIVALFIAIKFGIIWIAVAKVVSSLFTVAVSIFYLRKVLPIKYRTLAKELTTMLLTSMLLGAIIYLAFMHLSYTILNLLIVLATVSILYIGISKILFCEPLTTILNLLKQK</sequence>
<feature type="transmembrane region" description="Helical" evidence="7">
    <location>
        <begin position="41"/>
        <end position="67"/>
    </location>
</feature>
<evidence type="ECO:0000256" key="6">
    <source>
        <dbReference type="ARBA" id="ARBA00023136"/>
    </source>
</evidence>